<proteinExistence type="predicted"/>
<feature type="transmembrane region" description="Helical" evidence="1">
    <location>
        <begin position="12"/>
        <end position="34"/>
    </location>
</feature>
<evidence type="ECO:0000256" key="1">
    <source>
        <dbReference type="SAM" id="Phobius"/>
    </source>
</evidence>
<reference evidence="2 3" key="1">
    <citation type="submission" date="2017-08" db="EMBL/GenBank/DDBJ databases">
        <authorList>
            <person name="de Groot N.N."/>
        </authorList>
    </citation>
    <scope>NUCLEOTIDE SEQUENCE [LARGE SCALE GENOMIC DNA]</scope>
    <source>
        <strain evidence="2 3">JC85</strain>
    </source>
</reference>
<evidence type="ECO:0000313" key="3">
    <source>
        <dbReference type="Proteomes" id="UP000219167"/>
    </source>
</evidence>
<dbReference type="RefSeq" id="WP_097138792.1">
    <property type="nucleotide sequence ID" value="NZ_OBQD01000006.1"/>
</dbReference>
<organism evidence="2 3">
    <name type="scientific">Rhizobium subbaraonis</name>
    <dbReference type="NCBI Taxonomy" id="908946"/>
    <lineage>
        <taxon>Bacteria</taxon>
        <taxon>Pseudomonadati</taxon>
        <taxon>Pseudomonadota</taxon>
        <taxon>Alphaproteobacteria</taxon>
        <taxon>Hyphomicrobiales</taxon>
        <taxon>Rhizobiaceae</taxon>
        <taxon>Rhizobium/Agrobacterium group</taxon>
        <taxon>Rhizobium</taxon>
    </lineage>
</organism>
<accession>A0A285UC09</accession>
<feature type="transmembrane region" description="Helical" evidence="1">
    <location>
        <begin position="189"/>
        <end position="210"/>
    </location>
</feature>
<keyword evidence="1" id="KW-1133">Transmembrane helix</keyword>
<keyword evidence="1" id="KW-0812">Transmembrane</keyword>
<feature type="transmembrane region" description="Helical" evidence="1">
    <location>
        <begin position="46"/>
        <end position="68"/>
    </location>
</feature>
<keyword evidence="1" id="KW-0472">Membrane</keyword>
<dbReference type="OrthoDB" id="1550964at2"/>
<feature type="transmembrane region" description="Helical" evidence="1">
    <location>
        <begin position="159"/>
        <end position="177"/>
    </location>
</feature>
<keyword evidence="3" id="KW-1185">Reference proteome</keyword>
<dbReference type="Proteomes" id="UP000219167">
    <property type="component" value="Unassembled WGS sequence"/>
</dbReference>
<name>A0A285UC09_9HYPH</name>
<dbReference type="AlphaFoldDB" id="A0A285UC09"/>
<evidence type="ECO:0000313" key="2">
    <source>
        <dbReference type="EMBL" id="SOC39455.1"/>
    </source>
</evidence>
<sequence>MRDWFPLTNYEFYAFVASGMLLVATFDYCFAEAVLVHRTEWTTVQFIFWTVVSFIVGHICAAPSAGLVEHLLARTLFHDPMSVQLGLKPLRRRERALGWLFAYREYAPLTPATRETILTAIATDAIGRCTHRAFEIAYPVARQVEDTARRLESFQNAYGFCRNIVFVSLIAGGALAYRYTVYGIGQDVWFSLTAFVIAIGMYGRFLKYYALFGREVLLRFHASLIGEKGSV</sequence>
<gene>
    <name evidence="2" type="ORF">SAMN05892877_1062</name>
</gene>
<dbReference type="EMBL" id="OBQD01000006">
    <property type="protein sequence ID" value="SOC39455.1"/>
    <property type="molecule type" value="Genomic_DNA"/>
</dbReference>
<protein>
    <submittedName>
        <fullName evidence="2">Uncharacterized protein</fullName>
    </submittedName>
</protein>